<protein>
    <recommendedName>
        <fullName evidence="1">diguanylate cyclase</fullName>
        <ecNumber evidence="1">2.7.7.65</ecNumber>
    </recommendedName>
</protein>
<evidence type="ECO:0000259" key="3">
    <source>
        <dbReference type="PROSITE" id="PS50887"/>
    </source>
</evidence>
<dbReference type="InterPro" id="IPR029787">
    <property type="entry name" value="Nucleotide_cyclase"/>
</dbReference>
<dbReference type="PANTHER" id="PTHR45138">
    <property type="entry name" value="REGULATORY COMPONENTS OF SENSORY TRANSDUCTION SYSTEM"/>
    <property type="match status" value="1"/>
</dbReference>
<evidence type="ECO:0000256" key="1">
    <source>
        <dbReference type="ARBA" id="ARBA00012528"/>
    </source>
</evidence>
<dbReference type="GO" id="GO:0043709">
    <property type="term" value="P:cell adhesion involved in single-species biofilm formation"/>
    <property type="evidence" value="ECO:0007669"/>
    <property type="project" value="TreeGrafter"/>
</dbReference>
<dbReference type="PROSITE" id="PS50887">
    <property type="entry name" value="GGDEF"/>
    <property type="match status" value="1"/>
</dbReference>
<gene>
    <name evidence="4" type="primary">vdcA</name>
    <name evidence="4" type="ORF">Taqua_01997</name>
</gene>
<accession>A0A554WGI5</accession>
<comment type="caution">
    <text evidence="4">The sequence shown here is derived from an EMBL/GenBank/DDBJ whole genome shotgun (WGS) entry which is preliminary data.</text>
</comment>
<dbReference type="SMART" id="SM00267">
    <property type="entry name" value="GGDEF"/>
    <property type="match status" value="1"/>
</dbReference>
<evidence type="ECO:0000256" key="2">
    <source>
        <dbReference type="ARBA" id="ARBA00034247"/>
    </source>
</evidence>
<comment type="catalytic activity">
    <reaction evidence="2">
        <text>2 GTP = 3',3'-c-di-GMP + 2 diphosphate</text>
        <dbReference type="Rhea" id="RHEA:24898"/>
        <dbReference type="ChEBI" id="CHEBI:33019"/>
        <dbReference type="ChEBI" id="CHEBI:37565"/>
        <dbReference type="ChEBI" id="CHEBI:58805"/>
        <dbReference type="EC" id="2.7.7.65"/>
    </reaction>
</comment>
<dbReference type="AlphaFoldDB" id="A0A554WGI5"/>
<dbReference type="GO" id="GO:0005886">
    <property type="term" value="C:plasma membrane"/>
    <property type="evidence" value="ECO:0007669"/>
    <property type="project" value="TreeGrafter"/>
</dbReference>
<dbReference type="GO" id="GO:0052621">
    <property type="term" value="F:diguanylate cyclase activity"/>
    <property type="evidence" value="ECO:0007669"/>
    <property type="project" value="UniProtKB-EC"/>
</dbReference>
<keyword evidence="4" id="KW-0548">Nucleotidyltransferase</keyword>
<dbReference type="InterPro" id="IPR043128">
    <property type="entry name" value="Rev_trsase/Diguanyl_cyclase"/>
</dbReference>
<proteinExistence type="predicted"/>
<evidence type="ECO:0000313" key="5">
    <source>
        <dbReference type="Proteomes" id="UP000318554"/>
    </source>
</evidence>
<dbReference type="InterPro" id="IPR000160">
    <property type="entry name" value="GGDEF_dom"/>
</dbReference>
<dbReference type="NCBIfam" id="TIGR00254">
    <property type="entry name" value="GGDEF"/>
    <property type="match status" value="1"/>
</dbReference>
<keyword evidence="5" id="KW-1185">Reference proteome</keyword>
<dbReference type="EC" id="2.7.7.65" evidence="1"/>
<dbReference type="Proteomes" id="UP000318554">
    <property type="component" value="Unassembled WGS sequence"/>
</dbReference>
<keyword evidence="4" id="KW-0808">Transferase</keyword>
<evidence type="ECO:0000313" key="4">
    <source>
        <dbReference type="EMBL" id="TSE22677.1"/>
    </source>
</evidence>
<dbReference type="EMBL" id="VJNA01000027">
    <property type="protein sequence ID" value="TSE22677.1"/>
    <property type="molecule type" value="Genomic_DNA"/>
</dbReference>
<dbReference type="FunFam" id="3.30.70.270:FF:000001">
    <property type="entry name" value="Diguanylate cyclase domain protein"/>
    <property type="match status" value="1"/>
</dbReference>
<feature type="domain" description="GGDEF" evidence="3">
    <location>
        <begin position="89"/>
        <end position="223"/>
    </location>
</feature>
<dbReference type="InterPro" id="IPR050469">
    <property type="entry name" value="Diguanylate_Cyclase"/>
</dbReference>
<reference evidence="4 5" key="1">
    <citation type="submission" date="2019-07" db="EMBL/GenBank/DDBJ databases">
        <title>Tepidimonas aquatica CLN-1 draft genome.</title>
        <authorList>
            <person name="Da Costa M.S."/>
            <person name="Froufe H.J.C."/>
            <person name="Egas C."/>
            <person name="Albuquerque L."/>
        </authorList>
    </citation>
    <scope>NUCLEOTIDE SEQUENCE [LARGE SCALE GENOMIC DNA]</scope>
    <source>
        <strain evidence="4 5">CLN-1</strain>
    </source>
</reference>
<organism evidence="4 5">
    <name type="scientific">Tepidimonas aquatica</name>
    <dbReference type="NCBI Taxonomy" id="247482"/>
    <lineage>
        <taxon>Bacteria</taxon>
        <taxon>Pseudomonadati</taxon>
        <taxon>Pseudomonadota</taxon>
        <taxon>Betaproteobacteria</taxon>
        <taxon>Burkholderiales</taxon>
        <taxon>Tepidimonas</taxon>
    </lineage>
</organism>
<dbReference type="Gene3D" id="3.30.70.270">
    <property type="match status" value="1"/>
</dbReference>
<dbReference type="GO" id="GO:1902201">
    <property type="term" value="P:negative regulation of bacterial-type flagellum-dependent cell motility"/>
    <property type="evidence" value="ECO:0007669"/>
    <property type="project" value="TreeGrafter"/>
</dbReference>
<name>A0A554WGI5_9BURK</name>
<dbReference type="Pfam" id="PF00990">
    <property type="entry name" value="GGDEF"/>
    <property type="match status" value="1"/>
</dbReference>
<dbReference type="SUPFAM" id="SSF55073">
    <property type="entry name" value="Nucleotide cyclase"/>
    <property type="match status" value="1"/>
</dbReference>
<dbReference type="PANTHER" id="PTHR45138:SF9">
    <property type="entry name" value="DIGUANYLATE CYCLASE DGCM-RELATED"/>
    <property type="match status" value="1"/>
</dbReference>
<dbReference type="CDD" id="cd01949">
    <property type="entry name" value="GGDEF"/>
    <property type="match status" value="1"/>
</dbReference>
<sequence>MAVDARLRPGWEATMDWSSLRLDHVRALLRQAGVVLPPPEQPPTPRDVQAVLDALCELSEHDALTGLPNRRAFEARAVQELDRASRAGETPLLLMVDLDHFKRINDEYGHLAGDTVLQAAADTLRGTVRPMDTVARLGGEEFAVLLPNVTPARAQALAERLRAALQRAVTVPDGRTVAISASLGGAFAPPWVRTTLANWLERADRQLYEAKRGGRNRVMIEPLRHDEVSAEEKDMLYGLLGGPAPSIAGAEQAEPDVT</sequence>